<feature type="domain" description="Peptidase M20 dimerisation" evidence="3">
    <location>
        <begin position="182"/>
        <end position="272"/>
    </location>
</feature>
<dbReference type="PANTHER" id="PTHR43808:SF9">
    <property type="entry name" value="BLL0789 PROTEIN"/>
    <property type="match status" value="1"/>
</dbReference>
<dbReference type="InterPro" id="IPR050072">
    <property type="entry name" value="Peptidase_M20A"/>
</dbReference>
<evidence type="ECO:0000256" key="1">
    <source>
        <dbReference type="ARBA" id="ARBA00022723"/>
    </source>
</evidence>
<dbReference type="Gene3D" id="3.30.70.360">
    <property type="match status" value="1"/>
</dbReference>
<dbReference type="InterPro" id="IPR011650">
    <property type="entry name" value="Peptidase_M20_dimer"/>
</dbReference>
<accession>A0ABV7A9I2</accession>
<dbReference type="PANTHER" id="PTHR43808">
    <property type="entry name" value="ACETYLORNITHINE DEACETYLASE"/>
    <property type="match status" value="1"/>
</dbReference>
<dbReference type="RefSeq" id="WP_390307734.1">
    <property type="nucleotide sequence ID" value="NZ_JBHRRZ010000038.1"/>
</dbReference>
<dbReference type="SUPFAM" id="SSF53187">
    <property type="entry name" value="Zn-dependent exopeptidases"/>
    <property type="match status" value="1"/>
</dbReference>
<dbReference type="SUPFAM" id="SSF55031">
    <property type="entry name" value="Bacterial exopeptidase dimerisation domain"/>
    <property type="match status" value="1"/>
</dbReference>
<gene>
    <name evidence="4" type="ORF">ACFODW_15690</name>
</gene>
<dbReference type="InterPro" id="IPR017150">
    <property type="entry name" value="Pept_M20_glutamate_carboxypep"/>
</dbReference>
<dbReference type="CDD" id="cd03885">
    <property type="entry name" value="M20_CPDG2"/>
    <property type="match status" value="1"/>
</dbReference>
<dbReference type="InterPro" id="IPR036264">
    <property type="entry name" value="Bact_exopeptidase_dim_dom"/>
</dbReference>
<protein>
    <submittedName>
        <fullName evidence="4">M20 family metallopeptidase</fullName>
    </submittedName>
</protein>
<sequence>MREIYDQLKQDEEMMVDYLQKIVEKESPSLDKELVDKVADWVAKTFEDLTGGKSTIIENAIYGNHVKAEWGEGEEQILVLAHMDTVWPRDTIKKMPFTIKDGKAYGPGVFDMKGGLIQGIFAVKALKDLGIKLNKKVVFLFDSDEEIGNPSSKKMIEEEAEQSEFVFVLEPGMSEKGSLKTTRKGLGVFHIEVTGKPSHAGMDPAKGVSAIEEIAHQTLYLHSHSNLETGTTFNVGKIEGGSASNVVAEKARAEVDLRVESEQELERAVPLIRNLEPKLEGTKIQVEGGINRPPLERTDRVADLFATAKKLAKDHLGFELTEMASGGASDGNYTAPHAPTLDGLGPVGDGAHANHEQVVLDQMPVRSALFAMLLAECGGKK</sequence>
<dbReference type="Pfam" id="PF01546">
    <property type="entry name" value="Peptidase_M20"/>
    <property type="match status" value="1"/>
</dbReference>
<comment type="caution">
    <text evidence="4">The sequence shown here is derived from an EMBL/GenBank/DDBJ whole genome shotgun (WGS) entry which is preliminary data.</text>
</comment>
<proteinExistence type="predicted"/>
<keyword evidence="2" id="KW-0378">Hydrolase</keyword>
<name>A0ABV7A9I2_9BACI</name>
<evidence type="ECO:0000259" key="3">
    <source>
        <dbReference type="Pfam" id="PF07687"/>
    </source>
</evidence>
<evidence type="ECO:0000256" key="2">
    <source>
        <dbReference type="ARBA" id="ARBA00022801"/>
    </source>
</evidence>
<organism evidence="4 5">
    <name type="scientific">Virgibacillus sediminis</name>
    <dbReference type="NCBI Taxonomy" id="202260"/>
    <lineage>
        <taxon>Bacteria</taxon>
        <taxon>Bacillati</taxon>
        <taxon>Bacillota</taxon>
        <taxon>Bacilli</taxon>
        <taxon>Bacillales</taxon>
        <taxon>Bacillaceae</taxon>
        <taxon>Virgibacillus</taxon>
    </lineage>
</organism>
<reference evidence="5" key="1">
    <citation type="journal article" date="2019" name="Int. J. Syst. Evol. Microbiol.">
        <title>The Global Catalogue of Microorganisms (GCM) 10K type strain sequencing project: providing services to taxonomists for standard genome sequencing and annotation.</title>
        <authorList>
            <consortium name="The Broad Institute Genomics Platform"/>
            <consortium name="The Broad Institute Genome Sequencing Center for Infectious Disease"/>
            <person name="Wu L."/>
            <person name="Ma J."/>
        </authorList>
    </citation>
    <scope>NUCLEOTIDE SEQUENCE [LARGE SCALE GENOMIC DNA]</scope>
    <source>
        <strain evidence="5">KCTC 13193</strain>
    </source>
</reference>
<evidence type="ECO:0000313" key="4">
    <source>
        <dbReference type="EMBL" id="MFC2949764.1"/>
    </source>
</evidence>
<dbReference type="EMBL" id="JBHRRZ010000038">
    <property type="protein sequence ID" value="MFC2949764.1"/>
    <property type="molecule type" value="Genomic_DNA"/>
</dbReference>
<dbReference type="InterPro" id="IPR002933">
    <property type="entry name" value="Peptidase_M20"/>
</dbReference>
<dbReference type="Pfam" id="PF07687">
    <property type="entry name" value="M20_dimer"/>
    <property type="match status" value="1"/>
</dbReference>
<keyword evidence="5" id="KW-1185">Reference proteome</keyword>
<evidence type="ECO:0000313" key="5">
    <source>
        <dbReference type="Proteomes" id="UP001595387"/>
    </source>
</evidence>
<keyword evidence="1" id="KW-0479">Metal-binding</keyword>
<dbReference type="Gene3D" id="3.40.630.10">
    <property type="entry name" value="Zn peptidases"/>
    <property type="match status" value="1"/>
</dbReference>
<dbReference type="Proteomes" id="UP001595387">
    <property type="component" value="Unassembled WGS sequence"/>
</dbReference>
<dbReference type="PIRSF" id="PIRSF037238">
    <property type="entry name" value="Carboxypeptidase_G2"/>
    <property type="match status" value="1"/>
</dbReference>